<proteinExistence type="predicted"/>
<evidence type="ECO:0000313" key="2">
    <source>
        <dbReference type="Proteomes" id="UP001057452"/>
    </source>
</evidence>
<comment type="caution">
    <text evidence="1">The sequence shown here is derived from an EMBL/GenBank/DDBJ whole genome shotgun (WGS) entry which is preliminary data.</text>
</comment>
<evidence type="ECO:0000313" key="1">
    <source>
        <dbReference type="EMBL" id="KAI4808522.1"/>
    </source>
</evidence>
<name>A0ACB9W7T0_CHAAC</name>
<dbReference type="Proteomes" id="UP001057452">
    <property type="component" value="Chromosome 18"/>
</dbReference>
<protein>
    <submittedName>
        <fullName evidence="1">Uncharacterized protein</fullName>
    </submittedName>
</protein>
<reference evidence="1" key="1">
    <citation type="submission" date="2022-05" db="EMBL/GenBank/DDBJ databases">
        <title>Chromosome-level genome of Chaenocephalus aceratus.</title>
        <authorList>
            <person name="Park H."/>
        </authorList>
    </citation>
    <scope>NUCLEOTIDE SEQUENCE</scope>
    <source>
        <strain evidence="1">KU_202001</strain>
    </source>
</reference>
<sequence>MSYDNSNSLPRSSPRGVKPSANGSSQEHGSGNRGGSTGGSSPSVGSASGGSSRDRRGPNSDDMDGHSSGNDSGERESEGGMERDGALRGRQSVRSSNSSSNGRDSGMMLENTESNKSTNSQSLSPPSSSLAYSLLSTSSEHDPPSTSGCSSNQSARVQTQKDLMKAIKELKLRLPTGAQGQGVSNKSEPTRSTITSGALEECQGCSLDLSAFTVEELDNITSEYTLKNTDTFTMGVSFLSGKVVYVSPQGSSLLRTMPERLQGAMFSELLAPQDVSTFYRGTAPCRLPNWGSCIGSASAPVDCTQEKSMFCRISADRTHGGRCATTRSASRRTSSPSETQTTLSHQPCCLLIAERVHSGYQAPRIPPDKRIFTTSHTPSCIFQEIDERIPAQDLVGTPILLYIHPEDRHIMVAIHEKILQCDVYPETGDYVTIDTSWSSFVNPWSRKVAFIVGRHKVRTSPLNEDMFTEPSGL</sequence>
<gene>
    <name evidence="1" type="ORF">KUCAC02_000579</name>
</gene>
<keyword evidence="2" id="KW-1185">Reference proteome</keyword>
<organism evidence="1 2">
    <name type="scientific">Chaenocephalus aceratus</name>
    <name type="common">Blackfin icefish</name>
    <name type="synonym">Chaenichthys aceratus</name>
    <dbReference type="NCBI Taxonomy" id="36190"/>
    <lineage>
        <taxon>Eukaryota</taxon>
        <taxon>Metazoa</taxon>
        <taxon>Chordata</taxon>
        <taxon>Craniata</taxon>
        <taxon>Vertebrata</taxon>
        <taxon>Euteleostomi</taxon>
        <taxon>Actinopterygii</taxon>
        <taxon>Neopterygii</taxon>
        <taxon>Teleostei</taxon>
        <taxon>Neoteleostei</taxon>
        <taxon>Acanthomorphata</taxon>
        <taxon>Eupercaria</taxon>
        <taxon>Perciformes</taxon>
        <taxon>Notothenioidei</taxon>
        <taxon>Channichthyidae</taxon>
        <taxon>Chaenocephalus</taxon>
    </lineage>
</organism>
<dbReference type="EMBL" id="CM043802">
    <property type="protein sequence ID" value="KAI4808522.1"/>
    <property type="molecule type" value="Genomic_DNA"/>
</dbReference>
<accession>A0ACB9W7T0</accession>